<evidence type="ECO:0000259" key="1">
    <source>
        <dbReference type="Pfam" id="PF01370"/>
    </source>
</evidence>
<dbReference type="InterPro" id="IPR001509">
    <property type="entry name" value="Epimerase_deHydtase"/>
</dbReference>
<evidence type="ECO:0000313" key="3">
    <source>
        <dbReference type="Proteomes" id="UP000321291"/>
    </source>
</evidence>
<protein>
    <submittedName>
        <fullName evidence="2">NAD-dependent epimerase/dehydratase family protein</fullName>
    </submittedName>
</protein>
<feature type="domain" description="NAD-dependent epimerase/dehydratase" evidence="1">
    <location>
        <begin position="67"/>
        <end position="152"/>
    </location>
</feature>
<dbReference type="Gene3D" id="3.40.50.720">
    <property type="entry name" value="NAD(P)-binding Rossmann-like Domain"/>
    <property type="match status" value="1"/>
</dbReference>
<dbReference type="AlphaFoldDB" id="A0A5B8VI59"/>
<name>A0A5B8VI59_9BACT</name>
<dbReference type="OrthoDB" id="1247029at2"/>
<dbReference type="KEGG" id="agi:FSB73_04075"/>
<gene>
    <name evidence="2" type="ORF">FSB73_04075</name>
</gene>
<dbReference type="InterPro" id="IPR036291">
    <property type="entry name" value="NAD(P)-bd_dom_sf"/>
</dbReference>
<dbReference type="SUPFAM" id="SSF51735">
    <property type="entry name" value="NAD(P)-binding Rossmann-fold domains"/>
    <property type="match status" value="1"/>
</dbReference>
<organism evidence="2 3">
    <name type="scientific">Arachidicoccus ginsenosidivorans</name>
    <dbReference type="NCBI Taxonomy" id="496057"/>
    <lineage>
        <taxon>Bacteria</taxon>
        <taxon>Pseudomonadati</taxon>
        <taxon>Bacteroidota</taxon>
        <taxon>Chitinophagia</taxon>
        <taxon>Chitinophagales</taxon>
        <taxon>Chitinophagaceae</taxon>
        <taxon>Arachidicoccus</taxon>
    </lineage>
</organism>
<dbReference type="RefSeq" id="WP_146780238.1">
    <property type="nucleotide sequence ID" value="NZ_CP042434.1"/>
</dbReference>
<evidence type="ECO:0000313" key="2">
    <source>
        <dbReference type="EMBL" id="QEC70979.1"/>
    </source>
</evidence>
<reference evidence="2 3" key="1">
    <citation type="journal article" date="2017" name="Int. J. Syst. Evol. Microbiol.">
        <title>Arachidicoccus ginsenosidivorans sp. nov., with ginsenoside-converting activity isolated from ginseng cultivating soil.</title>
        <authorList>
            <person name="Siddiqi M.Z."/>
            <person name="Aslam Z."/>
            <person name="Im W.T."/>
        </authorList>
    </citation>
    <scope>NUCLEOTIDE SEQUENCE [LARGE SCALE GENOMIC DNA]</scope>
    <source>
        <strain evidence="2 3">Gsoil 809</strain>
    </source>
</reference>
<dbReference type="EMBL" id="CP042434">
    <property type="protein sequence ID" value="QEC70979.1"/>
    <property type="molecule type" value="Genomic_DNA"/>
</dbReference>
<dbReference type="Proteomes" id="UP000321291">
    <property type="component" value="Chromosome"/>
</dbReference>
<accession>A0A5B8VI59</accession>
<proteinExistence type="predicted"/>
<keyword evidence="3" id="KW-1185">Reference proteome</keyword>
<sequence length="231" mass="26169">MVLGNGMIATALKAVNRKDVLYAASGLSNLKGADPAERQRERQLIEKQIALHADKIFVYISSYSIDDQNPEKNTPYLEHKLHMEKLVAQMAPRYLIIRTSNVVGNSRQPGNLMNFIFDNLIKATPFEVWTGTSRNLIDVDDLAKMAASAIEMGFIGQVLYLIHPVDIPIYNIVRHFEDLSGRKANCSLVDKGVHYRADKTLSIQLFEKLHLEPNPDLYARGLIHKYFGQKF</sequence>
<dbReference type="Pfam" id="PF01370">
    <property type="entry name" value="Epimerase"/>
    <property type="match status" value="1"/>
</dbReference>